<keyword evidence="12" id="KW-1185">Reference proteome</keyword>
<dbReference type="GeneID" id="34524137"/>
<dbReference type="InterPro" id="IPR009445">
    <property type="entry name" value="TMEM85/Emc4"/>
</dbReference>
<dbReference type="Pfam" id="PF06417">
    <property type="entry name" value="EMC4"/>
    <property type="match status" value="1"/>
</dbReference>
<dbReference type="GO" id="GO:0072546">
    <property type="term" value="C:EMC complex"/>
    <property type="evidence" value="ECO:0007669"/>
    <property type="project" value="EnsemblFungi"/>
</dbReference>
<evidence type="ECO:0000256" key="6">
    <source>
        <dbReference type="ARBA" id="ARBA00022989"/>
    </source>
</evidence>
<evidence type="ECO:0000256" key="2">
    <source>
        <dbReference type="ARBA" id="ARBA00007715"/>
    </source>
</evidence>
<proteinExistence type="inferred from homology"/>
<dbReference type="AlphaFoldDB" id="J7RUJ6"/>
<dbReference type="STRING" id="1071383.J7RUJ6"/>
<evidence type="ECO:0000256" key="8">
    <source>
        <dbReference type="PIRNR" id="PIRNR017207"/>
    </source>
</evidence>
<accession>J7RUJ6</accession>
<dbReference type="HOGENOM" id="CLU_098404_1_3_1"/>
<evidence type="ECO:0000256" key="5">
    <source>
        <dbReference type="ARBA" id="ARBA00022824"/>
    </source>
</evidence>
<evidence type="ECO:0000256" key="4">
    <source>
        <dbReference type="ARBA" id="ARBA00022692"/>
    </source>
</evidence>
<comment type="subcellular location">
    <subcellularLocation>
        <location evidence="1">Endoplasmic reticulum membrane</location>
        <topology evidence="1">Multi-pass membrane protein</topology>
    </subcellularLocation>
</comment>
<evidence type="ECO:0000256" key="9">
    <source>
        <dbReference type="SAM" id="MobiDB-lite"/>
    </source>
</evidence>
<keyword evidence="5" id="KW-0256">Endoplasmic reticulum</keyword>
<dbReference type="GO" id="GO:0032977">
    <property type="term" value="F:membrane insertase activity"/>
    <property type="evidence" value="ECO:0007669"/>
    <property type="project" value="EnsemblFungi"/>
</dbReference>
<dbReference type="PANTHER" id="PTHR19315">
    <property type="entry name" value="ER MEMBRANE PROTEIN COMPLEX SUBUNIT 4"/>
    <property type="match status" value="1"/>
</dbReference>
<gene>
    <name evidence="11" type="primary">KNAG0B00380</name>
    <name evidence="11" type="ordered locus">KNAG_0B00380</name>
</gene>
<dbReference type="OrthoDB" id="369569at2759"/>
<comment type="similarity">
    <text evidence="2 8">Belongs to the EMC4 family.</text>
</comment>
<name>J7RUJ6_HUIN7</name>
<sequence>MNEAEPYQWAVDLVNTRANASSKVKITKKFPSPPGYVETNSQTSTTKGKKKNSAATAVNSTQINELQVQKAWQIALQPAKSAPMNFFMSYMSGTSLQIIPIMTALMLITGPIQALFSIKAAFKPVMGNKATAEQVYAAMIVYVLGQGVLMYIGLRKLNQMGLVPNTKSDWLVWETITDYQQYVKSFVV</sequence>
<evidence type="ECO:0000256" key="1">
    <source>
        <dbReference type="ARBA" id="ARBA00004477"/>
    </source>
</evidence>
<dbReference type="GO" id="GO:0045050">
    <property type="term" value="P:protein insertion into ER membrane by stop-transfer membrane-anchor sequence"/>
    <property type="evidence" value="ECO:0007669"/>
    <property type="project" value="EnsemblFungi"/>
</dbReference>
<feature type="transmembrane region" description="Helical" evidence="10">
    <location>
        <begin position="134"/>
        <end position="154"/>
    </location>
</feature>
<evidence type="ECO:0000256" key="10">
    <source>
        <dbReference type="SAM" id="Phobius"/>
    </source>
</evidence>
<dbReference type="KEGG" id="kng:KNAG_0B00380"/>
<keyword evidence="4 10" id="KW-0812">Transmembrane</keyword>
<feature type="region of interest" description="Disordered" evidence="9">
    <location>
        <begin position="34"/>
        <end position="53"/>
    </location>
</feature>
<dbReference type="Proteomes" id="UP000006310">
    <property type="component" value="Chromosome 2"/>
</dbReference>
<dbReference type="PIRSF" id="PIRSF017207">
    <property type="entry name" value="UCP017207_TM-p85"/>
    <property type="match status" value="1"/>
</dbReference>
<evidence type="ECO:0000256" key="3">
    <source>
        <dbReference type="ARBA" id="ARBA00020820"/>
    </source>
</evidence>
<feature type="transmembrane region" description="Helical" evidence="10">
    <location>
        <begin position="98"/>
        <end position="122"/>
    </location>
</feature>
<evidence type="ECO:0000313" key="12">
    <source>
        <dbReference type="Proteomes" id="UP000006310"/>
    </source>
</evidence>
<organism evidence="11 12">
    <name type="scientific">Huiozyma naganishii (strain ATCC MYA-139 / BCRC 22969 / CBS 8797 / KCTC 17520 / NBRC 10181 / NCYC 3082 / Yp74L-3)</name>
    <name type="common">Yeast</name>
    <name type="synonym">Kazachstania naganishii</name>
    <dbReference type="NCBI Taxonomy" id="1071383"/>
    <lineage>
        <taxon>Eukaryota</taxon>
        <taxon>Fungi</taxon>
        <taxon>Dikarya</taxon>
        <taxon>Ascomycota</taxon>
        <taxon>Saccharomycotina</taxon>
        <taxon>Saccharomycetes</taxon>
        <taxon>Saccharomycetales</taxon>
        <taxon>Saccharomycetaceae</taxon>
        <taxon>Huiozyma</taxon>
    </lineage>
</organism>
<evidence type="ECO:0000313" key="11">
    <source>
        <dbReference type="EMBL" id="CCK68487.1"/>
    </source>
</evidence>
<dbReference type="GO" id="GO:0015914">
    <property type="term" value="P:phospholipid transport"/>
    <property type="evidence" value="ECO:0007669"/>
    <property type="project" value="EnsemblFungi"/>
</dbReference>
<keyword evidence="6 10" id="KW-1133">Transmembrane helix</keyword>
<dbReference type="OMA" id="QQTFKVI"/>
<evidence type="ECO:0000256" key="7">
    <source>
        <dbReference type="ARBA" id="ARBA00023136"/>
    </source>
</evidence>
<reference evidence="11 12" key="1">
    <citation type="journal article" date="2011" name="Proc. Natl. Acad. Sci. U.S.A.">
        <title>Evolutionary erosion of yeast sex chromosomes by mating-type switching accidents.</title>
        <authorList>
            <person name="Gordon J.L."/>
            <person name="Armisen D."/>
            <person name="Proux-Wera E."/>
            <person name="Oheigeartaigh S.S."/>
            <person name="Byrne K.P."/>
            <person name="Wolfe K.H."/>
        </authorList>
    </citation>
    <scope>NUCLEOTIDE SEQUENCE [LARGE SCALE GENOMIC DNA]</scope>
    <source>
        <strain evidence="12">ATCC MYA-139 / BCRC 22969 / CBS 8797 / CCRC 22969 / KCTC 17520 / NBRC 10181 / NCYC 3082</strain>
    </source>
</reference>
<dbReference type="EMBL" id="HE978315">
    <property type="protein sequence ID" value="CCK68487.1"/>
    <property type="molecule type" value="Genomic_DNA"/>
</dbReference>
<dbReference type="GO" id="GO:0006644">
    <property type="term" value="P:phospholipid metabolic process"/>
    <property type="evidence" value="ECO:0007669"/>
    <property type="project" value="EnsemblFungi"/>
</dbReference>
<reference evidence="12" key="2">
    <citation type="submission" date="2012-08" db="EMBL/GenBank/DDBJ databases">
        <title>Genome sequence of Kazachstania naganishii.</title>
        <authorList>
            <person name="Gordon J.L."/>
            <person name="Armisen D."/>
            <person name="Proux-Wera E."/>
            <person name="OhEigeartaigh S.S."/>
            <person name="Byrne K.P."/>
            <person name="Wolfe K.H."/>
        </authorList>
    </citation>
    <scope>NUCLEOTIDE SEQUENCE [LARGE SCALE GENOMIC DNA]</scope>
    <source>
        <strain evidence="12">ATCC MYA-139 / BCRC 22969 / CBS 8797 / CCRC 22969 / KCTC 17520 / NBRC 10181 / NCYC 3082</strain>
    </source>
</reference>
<protein>
    <recommendedName>
        <fullName evidence="3 8">ER membrane protein complex subunit 4</fullName>
    </recommendedName>
</protein>
<keyword evidence="7 8" id="KW-0472">Membrane</keyword>
<dbReference type="RefSeq" id="XP_022462733.1">
    <property type="nucleotide sequence ID" value="XM_022611311.1"/>
</dbReference>
<dbReference type="eggNOG" id="KOG3318">
    <property type="taxonomic scope" value="Eukaryota"/>
</dbReference>